<name>A0ACB9PGW8_BAUVA</name>
<comment type="caution">
    <text evidence="1">The sequence shown here is derived from an EMBL/GenBank/DDBJ whole genome shotgun (WGS) entry which is preliminary data.</text>
</comment>
<gene>
    <name evidence="1" type="ORF">L6164_008790</name>
</gene>
<reference evidence="1 2" key="1">
    <citation type="journal article" date="2022" name="DNA Res.">
        <title>Chromosomal-level genome assembly of the orchid tree Bauhinia variegata (Leguminosae; Cercidoideae) supports the allotetraploid origin hypothesis of Bauhinia.</title>
        <authorList>
            <person name="Zhong Y."/>
            <person name="Chen Y."/>
            <person name="Zheng D."/>
            <person name="Pang J."/>
            <person name="Liu Y."/>
            <person name="Luo S."/>
            <person name="Meng S."/>
            <person name="Qian L."/>
            <person name="Wei D."/>
            <person name="Dai S."/>
            <person name="Zhou R."/>
        </authorList>
    </citation>
    <scope>NUCLEOTIDE SEQUENCE [LARGE SCALE GENOMIC DNA]</scope>
    <source>
        <strain evidence="1">BV-YZ2020</strain>
    </source>
</reference>
<dbReference type="EMBL" id="CM039429">
    <property type="protein sequence ID" value="KAI4348027.1"/>
    <property type="molecule type" value="Genomic_DNA"/>
</dbReference>
<sequence>MHLLSSTMILDVHKNLFESWNQWISKEDLTDKQVFLGLPATKEITSGSGFIEPEALKKDVLLVVKQASNYGGVLLFARAADMTSGYSDAIKNYVPKDCMC</sequence>
<proteinExistence type="predicted"/>
<evidence type="ECO:0000313" key="1">
    <source>
        <dbReference type="EMBL" id="KAI4348027.1"/>
    </source>
</evidence>
<accession>A0ACB9PGW8</accession>
<evidence type="ECO:0000313" key="2">
    <source>
        <dbReference type="Proteomes" id="UP000828941"/>
    </source>
</evidence>
<organism evidence="1 2">
    <name type="scientific">Bauhinia variegata</name>
    <name type="common">Purple orchid tree</name>
    <name type="synonym">Phanera variegata</name>
    <dbReference type="NCBI Taxonomy" id="167791"/>
    <lineage>
        <taxon>Eukaryota</taxon>
        <taxon>Viridiplantae</taxon>
        <taxon>Streptophyta</taxon>
        <taxon>Embryophyta</taxon>
        <taxon>Tracheophyta</taxon>
        <taxon>Spermatophyta</taxon>
        <taxon>Magnoliopsida</taxon>
        <taxon>eudicotyledons</taxon>
        <taxon>Gunneridae</taxon>
        <taxon>Pentapetalae</taxon>
        <taxon>rosids</taxon>
        <taxon>fabids</taxon>
        <taxon>Fabales</taxon>
        <taxon>Fabaceae</taxon>
        <taxon>Cercidoideae</taxon>
        <taxon>Cercideae</taxon>
        <taxon>Bauhiniinae</taxon>
        <taxon>Bauhinia</taxon>
    </lineage>
</organism>
<keyword evidence="2" id="KW-1185">Reference proteome</keyword>
<dbReference type="Proteomes" id="UP000828941">
    <property type="component" value="Chromosome 4"/>
</dbReference>
<protein>
    <submittedName>
        <fullName evidence="1">Uncharacterized protein</fullName>
    </submittedName>
</protein>